<keyword evidence="1" id="KW-0472">Membrane</keyword>
<dbReference type="Proteomes" id="UP000001508">
    <property type="component" value="Chromosome"/>
</dbReference>
<feature type="transmembrane region" description="Helical" evidence="1">
    <location>
        <begin position="7"/>
        <end position="24"/>
    </location>
</feature>
<keyword evidence="1" id="KW-1133">Transmembrane helix</keyword>
<sequence length="127" mass="14519">MYGSGRIIPALIIFVGLMTFPIWYNAGKAQQPPVLVLPTEHTECVRDAQYMRESHMVLLHEWRDDILRKSGPRSGVTASGMQYQRSLQQGCMSCHYDKKNFCDQCHDYTAVVPDCWACHLEPTKEAI</sequence>
<dbReference type="STRING" id="589865.DaAHT2_2300"/>
<dbReference type="InterPro" id="IPR047668">
    <property type="entry name" value="DsrJ"/>
</dbReference>
<dbReference type="AlphaFoldDB" id="D6Z6X8"/>
<organism evidence="2 3">
    <name type="scientific">Desulfurivibrio alkaliphilus (strain DSM 19089 / UNIQEM U267 / AHT2)</name>
    <dbReference type="NCBI Taxonomy" id="589865"/>
    <lineage>
        <taxon>Bacteria</taxon>
        <taxon>Pseudomonadati</taxon>
        <taxon>Thermodesulfobacteriota</taxon>
        <taxon>Desulfobulbia</taxon>
        <taxon>Desulfobulbales</taxon>
        <taxon>Desulfobulbaceae</taxon>
        <taxon>Desulfurivibrio</taxon>
    </lineage>
</organism>
<dbReference type="NCBIfam" id="NF038038">
    <property type="entry name" value="cytoc_DsrJ"/>
    <property type="match status" value="1"/>
</dbReference>
<dbReference type="KEGG" id="dak:DaAHT2_2300"/>
<dbReference type="InParanoid" id="D6Z6X8"/>
<keyword evidence="1" id="KW-0812">Transmembrane</keyword>
<name>D6Z6X8_DESAT</name>
<dbReference type="eggNOG" id="ENOG5032SEM">
    <property type="taxonomic scope" value="Bacteria"/>
</dbReference>
<reference evidence="3" key="1">
    <citation type="submission" date="2010-02" db="EMBL/GenBank/DDBJ databases">
        <title>Complete sequence of Desulfurivibrio alkaliphilus AHT2.</title>
        <authorList>
            <consortium name="US DOE Joint Genome Institute"/>
            <person name="Pitluck S."/>
            <person name="Chertkov O."/>
            <person name="Detter J.C."/>
            <person name="Han C."/>
            <person name="Tapia R."/>
            <person name="Larimer F."/>
            <person name="Land M."/>
            <person name="Hauser L."/>
            <person name="Kyrpides N."/>
            <person name="Mikhailova N."/>
            <person name="Sorokin D.Y."/>
            <person name="Muyzer G."/>
            <person name="Woyke T."/>
        </authorList>
    </citation>
    <scope>NUCLEOTIDE SEQUENCE [LARGE SCALE GENOMIC DNA]</scope>
    <source>
        <strain evidence="3">DSM 19089 / UNIQEM U267 / AHT2</strain>
    </source>
</reference>
<accession>D6Z6X8</accession>
<evidence type="ECO:0000313" key="3">
    <source>
        <dbReference type="Proteomes" id="UP000001508"/>
    </source>
</evidence>
<dbReference type="EMBL" id="CP001940">
    <property type="protein sequence ID" value="ADH86965.1"/>
    <property type="molecule type" value="Genomic_DNA"/>
</dbReference>
<protein>
    <submittedName>
        <fullName evidence="2">Uncharacterized protein</fullName>
    </submittedName>
</protein>
<gene>
    <name evidence="2" type="ordered locus">DaAHT2_2300</name>
</gene>
<keyword evidence="3" id="KW-1185">Reference proteome</keyword>
<dbReference type="HOGENOM" id="CLU_130444_0_0_7"/>
<evidence type="ECO:0000313" key="2">
    <source>
        <dbReference type="EMBL" id="ADH86965.1"/>
    </source>
</evidence>
<dbReference type="SUPFAM" id="SSF48695">
    <property type="entry name" value="Multiheme cytochromes"/>
    <property type="match status" value="1"/>
</dbReference>
<dbReference type="OrthoDB" id="9790557at2"/>
<proteinExistence type="predicted"/>
<dbReference type="RefSeq" id="WP_013164479.1">
    <property type="nucleotide sequence ID" value="NC_014216.1"/>
</dbReference>
<dbReference type="InterPro" id="IPR036280">
    <property type="entry name" value="Multihaem_cyt_sf"/>
</dbReference>
<evidence type="ECO:0000256" key="1">
    <source>
        <dbReference type="SAM" id="Phobius"/>
    </source>
</evidence>